<dbReference type="EMBL" id="JBHUDG010000046">
    <property type="protein sequence ID" value="MFD1631386.1"/>
    <property type="molecule type" value="Genomic_DNA"/>
</dbReference>
<dbReference type="PANTHER" id="PTHR33602">
    <property type="entry name" value="REGULATORY PROTEIN RECX FAMILY PROTEIN"/>
    <property type="match status" value="1"/>
</dbReference>
<sequence>MIEEKNKKIYSYDAAKLAMESYCAYQERSQQEVRDRLFKLGIKGLEIDTIISYLIENNFLNEARFASAYVSGKFRIKRWGKIKIKQGLKLKGVPPAIIKKALNQINEEEYLETLTDILKKKMQTLGFKKDLKTKNKLINHALSKGYESNIIFFILNNNELTN</sequence>
<evidence type="ECO:0000256" key="5">
    <source>
        <dbReference type="HAMAP-Rule" id="MF_01114"/>
    </source>
</evidence>
<evidence type="ECO:0000256" key="1">
    <source>
        <dbReference type="ARBA" id="ARBA00004496"/>
    </source>
</evidence>
<protein>
    <recommendedName>
        <fullName evidence="3 5">Regulatory protein RecX</fullName>
    </recommendedName>
</protein>
<feature type="domain" description="RecX third three-helical" evidence="7">
    <location>
        <begin position="108"/>
        <end position="154"/>
    </location>
</feature>
<dbReference type="PANTHER" id="PTHR33602:SF1">
    <property type="entry name" value="REGULATORY PROTEIN RECX FAMILY PROTEIN"/>
    <property type="match status" value="1"/>
</dbReference>
<dbReference type="Pfam" id="PF21981">
    <property type="entry name" value="RecX_HTH3"/>
    <property type="match status" value="1"/>
</dbReference>
<dbReference type="InterPro" id="IPR053924">
    <property type="entry name" value="RecX_HTH_2nd"/>
</dbReference>
<comment type="function">
    <text evidence="5">Modulates RecA activity.</text>
</comment>
<evidence type="ECO:0000256" key="2">
    <source>
        <dbReference type="ARBA" id="ARBA00009695"/>
    </source>
</evidence>
<dbReference type="Pfam" id="PF02631">
    <property type="entry name" value="RecX_HTH2"/>
    <property type="match status" value="1"/>
</dbReference>
<evidence type="ECO:0000313" key="9">
    <source>
        <dbReference type="EMBL" id="MFD1631386.1"/>
    </source>
</evidence>
<feature type="domain" description="RecX second three-helical" evidence="6">
    <location>
        <begin position="61"/>
        <end position="102"/>
    </location>
</feature>
<evidence type="ECO:0000259" key="8">
    <source>
        <dbReference type="Pfam" id="PF21982"/>
    </source>
</evidence>
<dbReference type="InterPro" id="IPR053925">
    <property type="entry name" value="RecX_HTH_3rd"/>
</dbReference>
<dbReference type="InterPro" id="IPR036388">
    <property type="entry name" value="WH-like_DNA-bd_sf"/>
</dbReference>
<dbReference type="HAMAP" id="MF_01114">
    <property type="entry name" value="RecX"/>
    <property type="match status" value="1"/>
</dbReference>
<accession>A0ABW4IIC0</accession>
<keyword evidence="4 5" id="KW-0963">Cytoplasm</keyword>
<dbReference type="InterPro" id="IPR053926">
    <property type="entry name" value="RecX_HTH_1st"/>
</dbReference>
<evidence type="ECO:0000259" key="6">
    <source>
        <dbReference type="Pfam" id="PF02631"/>
    </source>
</evidence>
<organism evidence="9 10">
    <name type="scientific">Pseudopedobacter beijingensis</name>
    <dbReference type="NCBI Taxonomy" id="1207056"/>
    <lineage>
        <taxon>Bacteria</taxon>
        <taxon>Pseudomonadati</taxon>
        <taxon>Bacteroidota</taxon>
        <taxon>Sphingobacteriia</taxon>
        <taxon>Sphingobacteriales</taxon>
        <taxon>Sphingobacteriaceae</taxon>
        <taxon>Pseudopedobacter</taxon>
    </lineage>
</organism>
<evidence type="ECO:0000256" key="3">
    <source>
        <dbReference type="ARBA" id="ARBA00018111"/>
    </source>
</evidence>
<proteinExistence type="inferred from homology"/>
<comment type="subcellular location">
    <subcellularLocation>
        <location evidence="1 5">Cytoplasm</location>
    </subcellularLocation>
</comment>
<feature type="domain" description="RecX first three-helical" evidence="8">
    <location>
        <begin position="18"/>
        <end position="54"/>
    </location>
</feature>
<reference evidence="10" key="1">
    <citation type="journal article" date="2019" name="Int. J. Syst. Evol. Microbiol.">
        <title>The Global Catalogue of Microorganisms (GCM) 10K type strain sequencing project: providing services to taxonomists for standard genome sequencing and annotation.</title>
        <authorList>
            <consortium name="The Broad Institute Genomics Platform"/>
            <consortium name="The Broad Institute Genome Sequencing Center for Infectious Disease"/>
            <person name="Wu L."/>
            <person name="Ma J."/>
        </authorList>
    </citation>
    <scope>NUCLEOTIDE SEQUENCE [LARGE SCALE GENOMIC DNA]</scope>
    <source>
        <strain evidence="10">CCUG 53762</strain>
    </source>
</reference>
<dbReference type="RefSeq" id="WP_379663754.1">
    <property type="nucleotide sequence ID" value="NZ_JBHUDG010000046.1"/>
</dbReference>
<name>A0ABW4IIC0_9SPHI</name>
<dbReference type="InterPro" id="IPR003783">
    <property type="entry name" value="Regulatory_RecX"/>
</dbReference>
<evidence type="ECO:0000259" key="7">
    <source>
        <dbReference type="Pfam" id="PF21981"/>
    </source>
</evidence>
<gene>
    <name evidence="5" type="primary">recX</name>
    <name evidence="9" type="ORF">ACFSAH_16030</name>
</gene>
<comment type="similarity">
    <text evidence="2 5">Belongs to the RecX family.</text>
</comment>
<dbReference type="Pfam" id="PF21982">
    <property type="entry name" value="RecX_HTH1"/>
    <property type="match status" value="1"/>
</dbReference>
<evidence type="ECO:0000256" key="4">
    <source>
        <dbReference type="ARBA" id="ARBA00022490"/>
    </source>
</evidence>
<dbReference type="Proteomes" id="UP001597118">
    <property type="component" value="Unassembled WGS sequence"/>
</dbReference>
<dbReference type="Gene3D" id="1.10.10.10">
    <property type="entry name" value="Winged helix-like DNA-binding domain superfamily/Winged helix DNA-binding domain"/>
    <property type="match status" value="2"/>
</dbReference>
<comment type="caution">
    <text evidence="9">The sequence shown here is derived from an EMBL/GenBank/DDBJ whole genome shotgun (WGS) entry which is preliminary data.</text>
</comment>
<keyword evidence="10" id="KW-1185">Reference proteome</keyword>
<evidence type="ECO:0000313" key="10">
    <source>
        <dbReference type="Proteomes" id="UP001597118"/>
    </source>
</evidence>